<name>A0A318I7Q8_BURPY</name>
<accession>A0A318I7Q8</accession>
<sequence length="59" mass="6314">MTERATDEPAMAGPGGSALTRRMRASGERHASGCYLAMAWPAWTGIELQLEHVSTEGLP</sequence>
<gene>
    <name evidence="2" type="ORF">NA66_1022101</name>
</gene>
<reference evidence="2 3" key="1">
    <citation type="submission" date="2018-05" db="EMBL/GenBank/DDBJ databases">
        <title>Comparative genomics of bacterial root endophytes of switchgrass collected from native prairies over two seasons.</title>
        <authorList>
            <person name="Tang Y."/>
        </authorList>
    </citation>
    <scope>NUCLEOTIDE SEQUENCE [LARGE SCALE GENOMIC DNA]</scope>
    <source>
        <strain evidence="2 3">NFIX32</strain>
    </source>
</reference>
<evidence type="ECO:0000313" key="2">
    <source>
        <dbReference type="EMBL" id="PXX27005.1"/>
    </source>
</evidence>
<organism evidence="2 3">
    <name type="scientific">Burkholderia pyrrocinia</name>
    <name type="common">Pseudomonas pyrrocinia</name>
    <dbReference type="NCBI Taxonomy" id="60550"/>
    <lineage>
        <taxon>Bacteria</taxon>
        <taxon>Pseudomonadati</taxon>
        <taxon>Pseudomonadota</taxon>
        <taxon>Betaproteobacteria</taxon>
        <taxon>Burkholderiales</taxon>
        <taxon>Burkholderiaceae</taxon>
        <taxon>Burkholderia</taxon>
        <taxon>Burkholderia cepacia complex</taxon>
    </lineage>
</organism>
<protein>
    <submittedName>
        <fullName evidence="2">Uncharacterized protein</fullName>
    </submittedName>
</protein>
<dbReference type="EMBL" id="QJJY01000022">
    <property type="protein sequence ID" value="PXX27005.1"/>
    <property type="molecule type" value="Genomic_DNA"/>
</dbReference>
<proteinExistence type="predicted"/>
<evidence type="ECO:0000313" key="3">
    <source>
        <dbReference type="Proteomes" id="UP000247755"/>
    </source>
</evidence>
<dbReference type="Proteomes" id="UP000247755">
    <property type="component" value="Unassembled WGS sequence"/>
</dbReference>
<dbReference type="AlphaFoldDB" id="A0A318I7Q8"/>
<feature type="region of interest" description="Disordered" evidence="1">
    <location>
        <begin position="1"/>
        <end position="24"/>
    </location>
</feature>
<comment type="caution">
    <text evidence="2">The sequence shown here is derived from an EMBL/GenBank/DDBJ whole genome shotgun (WGS) entry which is preliminary data.</text>
</comment>
<evidence type="ECO:0000256" key="1">
    <source>
        <dbReference type="SAM" id="MobiDB-lite"/>
    </source>
</evidence>